<evidence type="ECO:0000256" key="4">
    <source>
        <dbReference type="ARBA" id="ARBA00023136"/>
    </source>
</evidence>
<dbReference type="RefSeq" id="WP_284914164.1">
    <property type="nucleotide sequence ID" value="NZ_CP126980.1"/>
</dbReference>
<dbReference type="Pfam" id="PF01553">
    <property type="entry name" value="Acyltransferase"/>
    <property type="match status" value="1"/>
</dbReference>
<evidence type="ECO:0000256" key="2">
    <source>
        <dbReference type="ARBA" id="ARBA00007937"/>
    </source>
</evidence>
<accession>A0ABY8W6I4</accession>
<reference evidence="7 8" key="1">
    <citation type="submission" date="2023-06" db="EMBL/GenBank/DDBJ databases">
        <authorList>
            <person name="Yushchuk O."/>
            <person name="Binda E."/>
            <person name="Ruckert-Reed C."/>
            <person name="Fedorenko V."/>
            <person name="Kalinowski J."/>
            <person name="Marinelli F."/>
        </authorList>
    </citation>
    <scope>NUCLEOTIDE SEQUENCE [LARGE SCALE GENOMIC DNA]</scope>
    <source>
        <strain evidence="7 8">NRRL 3884</strain>
    </source>
</reference>
<feature type="domain" description="Phospholipid/glycerol acyltransferase" evidence="6">
    <location>
        <begin position="100"/>
        <end position="227"/>
    </location>
</feature>
<comment type="similarity">
    <text evidence="2">Belongs to the GPAT/DAPAT family.</text>
</comment>
<evidence type="ECO:0000259" key="6">
    <source>
        <dbReference type="SMART" id="SM00563"/>
    </source>
</evidence>
<dbReference type="EMBL" id="CP126980">
    <property type="protein sequence ID" value="WIM92957.1"/>
    <property type="molecule type" value="Genomic_DNA"/>
</dbReference>
<dbReference type="PANTHER" id="PTHR12563">
    <property type="entry name" value="GLYCEROL-3-PHOSPHATE ACYLTRANSFERASE"/>
    <property type="match status" value="1"/>
</dbReference>
<protein>
    <submittedName>
        <fullName evidence="7">Lysophospholipid acyltransferase</fullName>
    </submittedName>
</protein>
<evidence type="ECO:0000256" key="1">
    <source>
        <dbReference type="ARBA" id="ARBA00004184"/>
    </source>
</evidence>
<dbReference type="SMART" id="SM00563">
    <property type="entry name" value="PlsC"/>
    <property type="match status" value="1"/>
</dbReference>
<dbReference type="PANTHER" id="PTHR12563:SF17">
    <property type="entry name" value="DIHYDROXYACETONE PHOSPHATE ACYLTRANSFERASE"/>
    <property type="match status" value="1"/>
</dbReference>
<dbReference type="InterPro" id="IPR041728">
    <property type="entry name" value="GPAT/DHAPAT_LPLAT"/>
</dbReference>
<dbReference type="Pfam" id="PF19277">
    <property type="entry name" value="GPAT_C"/>
    <property type="match status" value="1"/>
</dbReference>
<dbReference type="InterPro" id="IPR022284">
    <property type="entry name" value="GPAT/DHAPAT"/>
</dbReference>
<dbReference type="Proteomes" id="UP001240150">
    <property type="component" value="Chromosome"/>
</dbReference>
<dbReference type="PIRSF" id="PIRSF000437">
    <property type="entry name" value="GPAT_DHAPAT"/>
    <property type="match status" value="1"/>
</dbReference>
<organism evidence="7 8">
    <name type="scientific">Actinoplanes oblitus</name>
    <dbReference type="NCBI Taxonomy" id="3040509"/>
    <lineage>
        <taxon>Bacteria</taxon>
        <taxon>Bacillati</taxon>
        <taxon>Actinomycetota</taxon>
        <taxon>Actinomycetes</taxon>
        <taxon>Micromonosporales</taxon>
        <taxon>Micromonosporaceae</taxon>
        <taxon>Actinoplanes</taxon>
    </lineage>
</organism>
<dbReference type="CDD" id="cd07993">
    <property type="entry name" value="LPLAT_DHAPAT-like"/>
    <property type="match status" value="1"/>
</dbReference>
<dbReference type="GO" id="GO:0016746">
    <property type="term" value="F:acyltransferase activity"/>
    <property type="evidence" value="ECO:0007669"/>
    <property type="project" value="UniProtKB-KW"/>
</dbReference>
<gene>
    <name evidence="7" type="ORF">ACTOB_004917</name>
</gene>
<dbReference type="NCBIfam" id="NF008883">
    <property type="entry name" value="PRK11915.1"/>
    <property type="match status" value="1"/>
</dbReference>
<keyword evidence="4" id="KW-0472">Membrane</keyword>
<evidence type="ECO:0000256" key="5">
    <source>
        <dbReference type="ARBA" id="ARBA00023315"/>
    </source>
</evidence>
<name>A0ABY8W6I4_9ACTN</name>
<proteinExistence type="inferred from homology"/>
<sequence>MITEILDRAGVTADPAEVRQLLTTPAFTAQVDALAATLGRDPRQVRTEAAGYLREMGATHTRRAVDDWGRMSRWLTRAHDLVLDPEQLRRLRVLDRTQSLLFPFSHRSYLDGITVPAAVSRGGISPSFVLAGANLDVFPFNHLLRHSGFVYVRRSTADLPVYRLVLRAYLAELLRNRRNLCWSIEGGRTRTGKLRPPTYGVLHYLVDALDAEPGRRALIVPVSIVYEQLHEVRLMTDEARGMRKHPEDLRWLWNFGRSQRERFGRAYLEFGDPIPLRDRLAELRAGDPAGTHVVERVALETSHRINRATPVTTTAVVCLALLAADRALTLDEVLTTVAPLARYLIRRGRPVAGAANLTDRATIRRTLDDLVRSGVLAGYDEGTDTIWRIAPGQHLVAAFYRNNAVHVLVNRAIGELGLAAAAEGGENGLRTAHRETLRLRELLKFDFFFPSRAEFAEEMTTELALADPGQAAGLHEFTPAEARGWLEHTRPLVAHLVLRPFLDAYHVVADRLDATDESEPFDEERFLTECLRVGRQWALQKRLASEESVSLELFRPALRLARHRDLVESTSPGLAKRRADFLAEVHETVRLVNVIAALADQDRS</sequence>
<dbReference type="InterPro" id="IPR002123">
    <property type="entry name" value="Plipid/glycerol_acylTrfase"/>
</dbReference>
<comment type="subcellular location">
    <subcellularLocation>
        <location evidence="1">Endomembrane system</location>
        <topology evidence="1">Peripheral membrane protein</topology>
    </subcellularLocation>
</comment>
<keyword evidence="3" id="KW-0808">Transferase</keyword>
<evidence type="ECO:0000313" key="8">
    <source>
        <dbReference type="Proteomes" id="UP001240150"/>
    </source>
</evidence>
<dbReference type="SUPFAM" id="SSF69593">
    <property type="entry name" value="Glycerol-3-phosphate (1)-acyltransferase"/>
    <property type="match status" value="1"/>
</dbReference>
<evidence type="ECO:0000313" key="7">
    <source>
        <dbReference type="EMBL" id="WIM92957.1"/>
    </source>
</evidence>
<evidence type="ECO:0000256" key="3">
    <source>
        <dbReference type="ARBA" id="ARBA00022679"/>
    </source>
</evidence>
<dbReference type="InterPro" id="IPR045520">
    <property type="entry name" value="GPAT/DHAPAT_C"/>
</dbReference>
<keyword evidence="8" id="KW-1185">Reference proteome</keyword>
<keyword evidence="5 7" id="KW-0012">Acyltransferase</keyword>